<name>A0AAD5VFH8_9AGAR</name>
<dbReference type="AlphaFoldDB" id="A0AAD5VFH8"/>
<accession>A0AAD5VFH8</accession>
<reference evidence="2" key="1">
    <citation type="submission" date="2022-07" db="EMBL/GenBank/DDBJ databases">
        <title>Genome Sequence of Leucocoprinus birnbaumii.</title>
        <authorList>
            <person name="Buettner E."/>
        </authorList>
    </citation>
    <scope>NUCLEOTIDE SEQUENCE</scope>
    <source>
        <strain evidence="2">VT141</strain>
    </source>
</reference>
<protein>
    <submittedName>
        <fullName evidence="2">Uncharacterized protein</fullName>
    </submittedName>
</protein>
<feature type="compositionally biased region" description="Polar residues" evidence="1">
    <location>
        <begin position="283"/>
        <end position="298"/>
    </location>
</feature>
<organism evidence="2 3">
    <name type="scientific">Leucocoprinus birnbaumii</name>
    <dbReference type="NCBI Taxonomy" id="56174"/>
    <lineage>
        <taxon>Eukaryota</taxon>
        <taxon>Fungi</taxon>
        <taxon>Dikarya</taxon>
        <taxon>Basidiomycota</taxon>
        <taxon>Agaricomycotina</taxon>
        <taxon>Agaricomycetes</taxon>
        <taxon>Agaricomycetidae</taxon>
        <taxon>Agaricales</taxon>
        <taxon>Agaricineae</taxon>
        <taxon>Agaricaceae</taxon>
        <taxon>Leucocoprinus</taxon>
    </lineage>
</organism>
<evidence type="ECO:0000256" key="1">
    <source>
        <dbReference type="SAM" id="MobiDB-lite"/>
    </source>
</evidence>
<dbReference type="Proteomes" id="UP001213000">
    <property type="component" value="Unassembled WGS sequence"/>
</dbReference>
<proteinExistence type="predicted"/>
<evidence type="ECO:0000313" key="2">
    <source>
        <dbReference type="EMBL" id="KAJ3553897.1"/>
    </source>
</evidence>
<evidence type="ECO:0000313" key="3">
    <source>
        <dbReference type="Proteomes" id="UP001213000"/>
    </source>
</evidence>
<gene>
    <name evidence="2" type="ORF">NP233_g12540</name>
</gene>
<comment type="caution">
    <text evidence="2">The sequence shown here is derived from an EMBL/GenBank/DDBJ whole genome shotgun (WGS) entry which is preliminary data.</text>
</comment>
<keyword evidence="3" id="KW-1185">Reference proteome</keyword>
<dbReference type="EMBL" id="JANIEX010001853">
    <property type="protein sequence ID" value="KAJ3553897.1"/>
    <property type="molecule type" value="Genomic_DNA"/>
</dbReference>
<sequence>MLAEIRYTLHMALQYLPKDYVVDEVCFANLGRYVDPRVRIVPLTQSLDNHSRPASLTSLPRSCHSWPRIAYCHRRCCGQFGESLCSHQVFVFAAYYRSAYRRCQCVTLLVTLNSNTMKNAFDDNIAKQKKITLYLDGPAKIDFDMASRAKIRKWLKKVWQKMAEKTIREGRPGPICGVVAEIATIHAPMPSSVPAGEPFYGISHKRSRDGLDFDSKFDIGMKVRAFVQSGIMQALTFLLTNASSAACRAKYHCSAIKLCFHLPGVGVSQHAPATLHRKAGKSTRASPTCSSARSSWTDSDIRPRWKGASGTHVTPRSFTKPSFAR</sequence>
<feature type="compositionally biased region" description="Polar residues" evidence="1">
    <location>
        <begin position="311"/>
        <end position="325"/>
    </location>
</feature>
<feature type="region of interest" description="Disordered" evidence="1">
    <location>
        <begin position="276"/>
        <end position="325"/>
    </location>
</feature>